<proteinExistence type="predicted"/>
<reference evidence="10 11" key="1">
    <citation type="journal article" date="2019" name="Genome Biol. Evol.">
        <title>The Rhododendron genome and chromosomal organization provide insight into shared whole-genome duplications across the heath family (Ericaceae).</title>
        <authorList>
            <person name="Soza V.L."/>
            <person name="Lindsley D."/>
            <person name="Waalkes A."/>
            <person name="Ramage E."/>
            <person name="Patwardhan R.P."/>
            <person name="Burton J.N."/>
            <person name="Adey A."/>
            <person name="Kumar A."/>
            <person name="Qiu R."/>
            <person name="Shendure J."/>
            <person name="Hall B."/>
        </authorList>
    </citation>
    <scope>NUCLEOTIDE SEQUENCE [LARGE SCALE GENOMIC DNA]</scope>
    <source>
        <strain evidence="10">RSF 1966-606</strain>
    </source>
</reference>
<gene>
    <name evidence="10" type="ORF">C3L33_15346</name>
</gene>
<evidence type="ECO:0000256" key="3">
    <source>
        <dbReference type="ARBA" id="ARBA00022692"/>
    </source>
</evidence>
<evidence type="ECO:0000259" key="9">
    <source>
        <dbReference type="SMART" id="SM00665"/>
    </source>
</evidence>
<dbReference type="InterPro" id="IPR006593">
    <property type="entry name" value="Cyt_b561/ferric_Rdtase_TM"/>
</dbReference>
<keyword evidence="5 8" id="KW-1133">Transmembrane helix</keyword>
<dbReference type="GO" id="GO:0016020">
    <property type="term" value="C:membrane"/>
    <property type="evidence" value="ECO:0007669"/>
    <property type="project" value="UniProtKB-SubCell"/>
</dbReference>
<keyword evidence="6 8" id="KW-0472">Membrane</keyword>
<dbReference type="AlphaFoldDB" id="A0A6A4LA61"/>
<feature type="region of interest" description="Disordered" evidence="7">
    <location>
        <begin position="307"/>
        <end position="330"/>
    </location>
</feature>
<protein>
    <recommendedName>
        <fullName evidence="9">Cytochrome b561 domain-containing protein</fullName>
    </recommendedName>
</protein>
<evidence type="ECO:0000313" key="11">
    <source>
        <dbReference type="Proteomes" id="UP000428333"/>
    </source>
</evidence>
<evidence type="ECO:0000256" key="6">
    <source>
        <dbReference type="ARBA" id="ARBA00023136"/>
    </source>
</evidence>
<evidence type="ECO:0000256" key="2">
    <source>
        <dbReference type="ARBA" id="ARBA00022448"/>
    </source>
</evidence>
<comment type="subcellular location">
    <subcellularLocation>
        <location evidence="1">Membrane</location>
    </subcellularLocation>
</comment>
<keyword evidence="3 8" id="KW-0812">Transmembrane</keyword>
<dbReference type="PANTHER" id="PTHR23130">
    <property type="entry name" value="CYTOCHROME B561 AND DOMON DOMAIN-CONTAINING PROTEIN"/>
    <property type="match status" value="1"/>
</dbReference>
<feature type="non-terminal residue" evidence="10">
    <location>
        <position position="1"/>
    </location>
</feature>
<keyword evidence="2" id="KW-0813">Transport</keyword>
<feature type="transmembrane region" description="Helical" evidence="8">
    <location>
        <begin position="250"/>
        <end position="274"/>
    </location>
</feature>
<feature type="transmembrane region" description="Helical" evidence="8">
    <location>
        <begin position="217"/>
        <end position="238"/>
    </location>
</feature>
<keyword evidence="4" id="KW-0249">Electron transport</keyword>
<name>A0A6A4LA61_9ERIC</name>
<dbReference type="Gene3D" id="1.20.120.1770">
    <property type="match status" value="1"/>
</dbReference>
<feature type="domain" description="Cytochrome b561" evidence="9">
    <location>
        <begin position="161"/>
        <end position="271"/>
    </location>
</feature>
<comment type="caution">
    <text evidence="10">The sequence shown here is derived from an EMBL/GenBank/DDBJ whole genome shotgun (WGS) entry which is preliminary data.</text>
</comment>
<dbReference type="SMART" id="SM00665">
    <property type="entry name" value="B561"/>
    <property type="match status" value="1"/>
</dbReference>
<feature type="transmembrane region" description="Helical" evidence="8">
    <location>
        <begin position="187"/>
        <end position="205"/>
    </location>
</feature>
<evidence type="ECO:0000256" key="8">
    <source>
        <dbReference type="SAM" id="Phobius"/>
    </source>
</evidence>
<evidence type="ECO:0000256" key="4">
    <source>
        <dbReference type="ARBA" id="ARBA00022982"/>
    </source>
</evidence>
<evidence type="ECO:0000256" key="1">
    <source>
        <dbReference type="ARBA" id="ARBA00004370"/>
    </source>
</evidence>
<evidence type="ECO:0000256" key="7">
    <source>
        <dbReference type="SAM" id="MobiDB-lite"/>
    </source>
</evidence>
<organism evidence="10 11">
    <name type="scientific">Rhododendron williamsianum</name>
    <dbReference type="NCBI Taxonomy" id="262921"/>
    <lineage>
        <taxon>Eukaryota</taxon>
        <taxon>Viridiplantae</taxon>
        <taxon>Streptophyta</taxon>
        <taxon>Embryophyta</taxon>
        <taxon>Tracheophyta</taxon>
        <taxon>Spermatophyta</taxon>
        <taxon>Magnoliopsida</taxon>
        <taxon>eudicotyledons</taxon>
        <taxon>Gunneridae</taxon>
        <taxon>Pentapetalae</taxon>
        <taxon>asterids</taxon>
        <taxon>Ericales</taxon>
        <taxon>Ericaceae</taxon>
        <taxon>Ericoideae</taxon>
        <taxon>Rhodoreae</taxon>
        <taxon>Rhododendron</taxon>
    </lineage>
</organism>
<keyword evidence="11" id="KW-1185">Reference proteome</keyword>
<dbReference type="Proteomes" id="UP000428333">
    <property type="component" value="Linkage Group LG09"/>
</dbReference>
<evidence type="ECO:0000256" key="5">
    <source>
        <dbReference type="ARBA" id="ARBA00022989"/>
    </source>
</evidence>
<dbReference type="PANTHER" id="PTHR23130:SF159">
    <property type="entry name" value="OS08G0335600 PROTEIN"/>
    <property type="match status" value="1"/>
</dbReference>
<dbReference type="OrthoDB" id="2419613at2759"/>
<sequence length="330" mass="37212">MDFFILFQLRVPKQPSLRLVRRSSATRFVSPLDVQYPSLDHSPDSLPPRPGQFVDLGRLGYQPHVNRDGWNSGHRSVPEARRNRGCLHFASRQLRYAIARGGSEFPRLRLIGLVFKRRDGYICSDSASGKHYNRKPCLARRAGIGNDLGIHDLSGNHLQLMGTLNLSSGQASASQGGINSKIRIKNLPAFLLGMAGGVTGLYLGIKYSGVHQYPSHLYIGITLLLLGTLQVSALFLRLAKDHRYRHVWNWFHHLTGYAVLLLSVANIWIGFFILKLACKIMAYRVWCCPWGTDTINNRIKVWKKLKRDRNTSRGNHANKARVQSARPPSI</sequence>
<dbReference type="EMBL" id="QEFC01002353">
    <property type="protein sequence ID" value="KAE9452751.1"/>
    <property type="molecule type" value="Genomic_DNA"/>
</dbReference>
<accession>A0A6A4LA61</accession>
<evidence type="ECO:0000313" key="10">
    <source>
        <dbReference type="EMBL" id="KAE9452751.1"/>
    </source>
</evidence>